<dbReference type="Proteomes" id="UP001642720">
    <property type="component" value="Unassembled WGS sequence"/>
</dbReference>
<feature type="domain" description="DNA2/NAM7 helicase helicase" evidence="2">
    <location>
        <begin position="578"/>
        <end position="876"/>
    </location>
</feature>
<dbReference type="InterPro" id="IPR045055">
    <property type="entry name" value="DNA2/NAM7-like"/>
</dbReference>
<dbReference type="PANTHER" id="PTHR10887:SF495">
    <property type="entry name" value="HELICASE SENATAXIN ISOFORM X1-RELATED"/>
    <property type="match status" value="1"/>
</dbReference>
<feature type="region of interest" description="Disordered" evidence="1">
    <location>
        <begin position="624"/>
        <end position="649"/>
    </location>
</feature>
<gene>
    <name evidence="4" type="ORF">CCMA1212_001160</name>
</gene>
<comment type="caution">
    <text evidence="4">The sequence shown here is derived from an EMBL/GenBank/DDBJ whole genome shotgun (WGS) entry which is preliminary data.</text>
</comment>
<dbReference type="RefSeq" id="XP_073563283.1">
    <property type="nucleotide sequence ID" value="XM_073698594.1"/>
</dbReference>
<dbReference type="InterPro" id="IPR027417">
    <property type="entry name" value="P-loop_NTPase"/>
</dbReference>
<dbReference type="Gene3D" id="3.40.50.300">
    <property type="entry name" value="P-loop containing nucleotide triphosphate hydrolases"/>
    <property type="match status" value="2"/>
</dbReference>
<dbReference type="Pfam" id="PF13087">
    <property type="entry name" value="AAA_12"/>
    <property type="match status" value="1"/>
</dbReference>
<evidence type="ECO:0000313" key="4">
    <source>
        <dbReference type="EMBL" id="TFB07082.1"/>
    </source>
</evidence>
<evidence type="ECO:0000259" key="2">
    <source>
        <dbReference type="Pfam" id="PF13086"/>
    </source>
</evidence>
<keyword evidence="5" id="KW-1185">Reference proteome</keyword>
<sequence>MARLPNVATAEVLPVNDAVIDSHFNDLVTSTDLGFGSTGRKYHELFSSLDPDASLAEHMRLSAENMVRVTIDVVGSSLAVHFPSRFWNTQLQEMPPSAQDLVHAVRNILSNIGHDDLSSWCVVFPEEEGHDLLEDWGPLLTKDLRRSPYQRIACDVRNGKIDDLSYRNINLAVDRENTHDRATNHFLTKDERTVTLIGAAADEANWQLQLAERCAEIDFDAWVLPLPGSEWNPRESDEVDYGIRATGSPTKFLVAVPLGGLQRDLLPDVGSPVSLHVEGRQRFHSLPNQQLTAAQAVKMTGALMDGLSEAETKARHSHDSAKRRLDKMLQEPEKHNSDDIDVQKKLVETILDAKYMEIASQIIMSYIAEYTKEAADALPDEDDDGKRFYVAYQAAKFLRNDGKEDELMHRGRVAAWMKMQSVVCHTPLDEELGQPCTGVRVDLPNDVVADVALFRVDAPVQPNWPFGLTPPPLELLDIPLSSMPANFQTYLNNLARHRMDARRIRIVYDVDDTSAKLECDAISSLNNLAENSPASNWWSWLLSFDPAFAPPAFDLTVQFTGIGQSIAQGKFVGPAIEAFKHARQRKVFMTGGPGSGKSHFALIVVNAILSGQDVPVAPHAFPEAADESLPKDPIKDSTHNVPEPPKGNDCSGLIKYQSTWTKTPPKDAPFSLIIWTAPQNAQVDDAVKRLKAMMPDKRIIRVYPYDLELRTLMKPTLDGPPDLAIPHDAPSSSKRILQHLNQFQHTQYAEKNPATDEYSWSRQLRSEIQRDPRKYDFEKVWTLQLNDPQKFRNHKREYLQTARRLLSEFLAKADVIAATPAALQMLYNHMPNLSPRFIVVDEAGRMTENMSIMPLARHPEAPALFIGDTKQFGPMAVAEQDKDYRALFTQQRKRSLLQRVEAAGQLDHTLTSNHRAYGDVHSWPQSLFYPTEMKCVNGRNAYTQGIHDWLIGECDISPQQKSRPMMNMVFVNVDGGRESLIGTSYVNPTNARYVVELVSRLLASAPVWSMESFLEQPESDGMNYS</sequence>
<accession>A0ABY2HHU4</accession>
<evidence type="ECO:0000259" key="3">
    <source>
        <dbReference type="Pfam" id="PF13087"/>
    </source>
</evidence>
<dbReference type="EMBL" id="PPTA01000001">
    <property type="protein sequence ID" value="TFB07082.1"/>
    <property type="molecule type" value="Genomic_DNA"/>
</dbReference>
<protein>
    <recommendedName>
        <fullName evidence="6">DNA2/NAM7 helicase helicase domain-containing protein</fullName>
    </recommendedName>
</protein>
<evidence type="ECO:0000256" key="1">
    <source>
        <dbReference type="SAM" id="MobiDB-lite"/>
    </source>
</evidence>
<dbReference type="InterPro" id="IPR041679">
    <property type="entry name" value="DNA2/NAM7-like_C"/>
</dbReference>
<dbReference type="Pfam" id="PF13086">
    <property type="entry name" value="AAA_11"/>
    <property type="match status" value="1"/>
</dbReference>
<feature type="compositionally biased region" description="Basic and acidic residues" evidence="1">
    <location>
        <begin position="628"/>
        <end position="638"/>
    </location>
</feature>
<dbReference type="PANTHER" id="PTHR10887">
    <property type="entry name" value="DNA2/NAM7 HELICASE FAMILY"/>
    <property type="match status" value="1"/>
</dbReference>
<reference evidence="4 5" key="1">
    <citation type="submission" date="2018-01" db="EMBL/GenBank/DDBJ databases">
        <title>Genome characterization of the sugarcane-associated fungus Trichoderma ghanense CCMA-1212 and their application in lignocelulose bioconversion.</title>
        <authorList>
            <person name="Steindorff A.S."/>
            <person name="Mendes T.D."/>
            <person name="Vilela E.S.D."/>
            <person name="Rodrigues D.S."/>
            <person name="Formighieri E.F."/>
            <person name="Melo I.S."/>
            <person name="Favaro L.C.L."/>
        </authorList>
    </citation>
    <scope>NUCLEOTIDE SEQUENCE [LARGE SCALE GENOMIC DNA]</scope>
    <source>
        <strain evidence="4 5">CCMA-1212</strain>
    </source>
</reference>
<proteinExistence type="predicted"/>
<dbReference type="GeneID" id="300573044"/>
<dbReference type="InterPro" id="IPR041677">
    <property type="entry name" value="DNA2/NAM7_AAA_11"/>
</dbReference>
<dbReference type="SUPFAM" id="SSF52540">
    <property type="entry name" value="P-loop containing nucleoside triphosphate hydrolases"/>
    <property type="match status" value="1"/>
</dbReference>
<organism evidence="4 5">
    <name type="scientific">Trichoderma ghanense</name>
    <dbReference type="NCBI Taxonomy" id="65468"/>
    <lineage>
        <taxon>Eukaryota</taxon>
        <taxon>Fungi</taxon>
        <taxon>Dikarya</taxon>
        <taxon>Ascomycota</taxon>
        <taxon>Pezizomycotina</taxon>
        <taxon>Sordariomycetes</taxon>
        <taxon>Hypocreomycetidae</taxon>
        <taxon>Hypocreales</taxon>
        <taxon>Hypocreaceae</taxon>
        <taxon>Trichoderma</taxon>
    </lineage>
</organism>
<evidence type="ECO:0000313" key="5">
    <source>
        <dbReference type="Proteomes" id="UP001642720"/>
    </source>
</evidence>
<name>A0ABY2HHU4_9HYPO</name>
<evidence type="ECO:0008006" key="6">
    <source>
        <dbReference type="Google" id="ProtNLM"/>
    </source>
</evidence>
<feature type="domain" description="DNA2/NAM7 helicase-like C-terminal" evidence="3">
    <location>
        <begin position="893"/>
        <end position="1005"/>
    </location>
</feature>